<feature type="transmembrane region" description="Helical" evidence="1">
    <location>
        <begin position="57"/>
        <end position="78"/>
    </location>
</feature>
<comment type="caution">
    <text evidence="4">The sequence shown here is derived from an EMBL/GenBank/DDBJ whole genome shotgun (WGS) entry which is preliminary data.</text>
</comment>
<dbReference type="RefSeq" id="WP_064273483.1">
    <property type="nucleotide sequence ID" value="NZ_LUTU01000005.1"/>
</dbReference>
<keyword evidence="1" id="KW-1133">Transmembrane helix</keyword>
<reference evidence="4 5" key="1">
    <citation type="submission" date="2016-03" db="EMBL/GenBank/DDBJ databases">
        <title>Draft genome sequence of Gluconobacter cerinus strain CECT 9110.</title>
        <authorList>
            <person name="Sainz F."/>
            <person name="Mas A."/>
            <person name="Torija M.J."/>
        </authorList>
    </citation>
    <scope>NUCLEOTIDE SEQUENCE [LARGE SCALE GENOMIC DNA]</scope>
    <source>
        <strain evidence="4 5">CECT 9110</strain>
    </source>
</reference>
<dbReference type="AlphaFoldDB" id="A0A1B6VL20"/>
<feature type="transmembrane region" description="Helical" evidence="1">
    <location>
        <begin position="84"/>
        <end position="102"/>
    </location>
</feature>
<feature type="transmembrane region" description="Helical" evidence="1">
    <location>
        <begin position="276"/>
        <end position="294"/>
    </location>
</feature>
<evidence type="ECO:0000259" key="2">
    <source>
        <dbReference type="Pfam" id="PF19830"/>
    </source>
</evidence>
<feature type="transmembrane region" description="Helical" evidence="1">
    <location>
        <begin position="146"/>
        <end position="171"/>
    </location>
</feature>
<organism evidence="4 5">
    <name type="scientific">Gluconobacter cerinus</name>
    <dbReference type="NCBI Taxonomy" id="38307"/>
    <lineage>
        <taxon>Bacteria</taxon>
        <taxon>Pseudomonadati</taxon>
        <taxon>Pseudomonadota</taxon>
        <taxon>Alphaproteobacteria</taxon>
        <taxon>Acetobacterales</taxon>
        <taxon>Acetobacteraceae</taxon>
        <taxon>Gluconobacter</taxon>
    </lineage>
</organism>
<sequence length="638" mass="71459">MIGQAYFLKQDWHWPLFVADRLVSPAGTNIAMTDSIPLEALLLKSVHIFFPGVQQGITLFLAVCWFLQPVCAVFALRAMGEKNLLPAISISLLSACFPTFLARINHSALCAHWILLLALGLYFKALELQNRGRFWPLWLLAVLTDLTLLIHPYLMVMVGALLGAVSLSTFFRKEHWKIIWVSMVAILLSGSCLLLTGKIFGYWGGASGGGYGVYSMNLASPLWPAHSSLFLHATQEQIDATGGQYEGYQYLGAGVLFLIIILACQRRTWTLLRDSLLRNIGLLLACISLTGIAVSNKMYFFHTLIVQTHFMVPGAEQMRSSGRMFWPVAYIILLGAVGNTYKIWPRAAPTLLGIAVILQWVDTRDLRFQDRATEASLFRPSAEKDNRLFEIMQKFDHIEIYPRLECDATGLKENLPIIYASAYQNASINTMYTARSLPEGGCHLAQERPHTLDNNTLVIFNGTHRVTKALSWTNRTQVNCGALNTFVLCTGIQHSLKLAPISLPIPLPLNQIISMSSSNPLHSEVLESGWAGSEKWGTWNEGNQAFLFFIIPKNIKKITVTLSLRSAPGTPKHVKIFSNDKYLDNWSISQQEKYYSLNFIVPKNNNIHLRMEIDRVTKIKEDPRALGIGISSIKLSYP</sequence>
<gene>
    <name evidence="4" type="ORF">A0123_00625</name>
</gene>
<evidence type="ECO:0000313" key="4">
    <source>
        <dbReference type="EMBL" id="OAJ67925.1"/>
    </source>
</evidence>
<dbReference type="InterPro" id="IPR058671">
    <property type="entry name" value="DUF6311_C"/>
</dbReference>
<protein>
    <recommendedName>
        <fullName evidence="6">Glycosyltransferase RgtA/B/C/D-like domain-containing protein</fullName>
    </recommendedName>
</protein>
<dbReference type="Proteomes" id="UP000077786">
    <property type="component" value="Unassembled WGS sequence"/>
</dbReference>
<feature type="transmembrane region" description="Helical" evidence="1">
    <location>
        <begin position="247"/>
        <end position="264"/>
    </location>
</feature>
<keyword evidence="1" id="KW-0812">Transmembrane</keyword>
<feature type="transmembrane region" description="Helical" evidence="1">
    <location>
        <begin position="178"/>
        <end position="203"/>
    </location>
</feature>
<feature type="domain" description="DUF6311" evidence="3">
    <location>
        <begin position="390"/>
        <end position="490"/>
    </location>
</feature>
<evidence type="ECO:0000313" key="5">
    <source>
        <dbReference type="Proteomes" id="UP000077786"/>
    </source>
</evidence>
<dbReference type="EMBL" id="LUTU01000005">
    <property type="protein sequence ID" value="OAJ67925.1"/>
    <property type="molecule type" value="Genomic_DNA"/>
</dbReference>
<dbReference type="PATRIC" id="fig|38307.3.peg.642"/>
<keyword evidence="1" id="KW-0472">Membrane</keyword>
<evidence type="ECO:0000259" key="3">
    <source>
        <dbReference type="Pfam" id="PF25853"/>
    </source>
</evidence>
<dbReference type="InterPro" id="IPR046278">
    <property type="entry name" value="DUF6311"/>
</dbReference>
<feature type="transmembrane region" description="Helical" evidence="1">
    <location>
        <begin position="109"/>
        <end position="126"/>
    </location>
</feature>
<dbReference type="Pfam" id="PF25853">
    <property type="entry name" value="DUF6311_C"/>
    <property type="match status" value="1"/>
</dbReference>
<dbReference type="OrthoDB" id="1814621at2"/>
<name>A0A1B6VL20_9PROT</name>
<dbReference type="Pfam" id="PF19830">
    <property type="entry name" value="DUF6311"/>
    <property type="match status" value="1"/>
</dbReference>
<evidence type="ECO:0008006" key="6">
    <source>
        <dbReference type="Google" id="ProtNLM"/>
    </source>
</evidence>
<evidence type="ECO:0000256" key="1">
    <source>
        <dbReference type="SAM" id="Phobius"/>
    </source>
</evidence>
<accession>A0A1B6VL20</accession>
<proteinExistence type="predicted"/>
<feature type="domain" description="DUF6311" evidence="2">
    <location>
        <begin position="2"/>
        <end position="364"/>
    </location>
</feature>